<dbReference type="InterPro" id="IPR010428">
    <property type="entry name" value="Zincin_1"/>
</dbReference>
<gene>
    <name evidence="1" type="ORF">DF286_07175</name>
</gene>
<dbReference type="RefSeq" id="WP_109270807.1">
    <property type="nucleotide sequence ID" value="NZ_QFFF01000001.1"/>
</dbReference>
<protein>
    <submittedName>
        <fullName evidence="1">Neutral zinc metallopeptidase</fullName>
    </submittedName>
</protein>
<proteinExistence type="predicted"/>
<dbReference type="Pfam" id="PF06262">
    <property type="entry name" value="Zincin_1"/>
    <property type="match status" value="1"/>
</dbReference>
<name>A0A2U2J2W0_9SPHN</name>
<organism evidence="1 2">
    <name type="scientific">Allosphingosinicella humi</name>
    <dbReference type="NCBI Taxonomy" id="2068657"/>
    <lineage>
        <taxon>Bacteria</taxon>
        <taxon>Pseudomonadati</taxon>
        <taxon>Pseudomonadota</taxon>
        <taxon>Alphaproteobacteria</taxon>
        <taxon>Sphingomonadales</taxon>
        <taxon>Sphingomonadaceae</taxon>
        <taxon>Allosphingosinicella</taxon>
    </lineage>
</organism>
<accession>A0A2U2J2W0</accession>
<keyword evidence="2" id="KW-1185">Reference proteome</keyword>
<dbReference type="CDD" id="cd12952">
    <property type="entry name" value="MMP_ACEL2062"/>
    <property type="match status" value="1"/>
</dbReference>
<dbReference type="Proteomes" id="UP000245916">
    <property type="component" value="Unassembled WGS sequence"/>
</dbReference>
<reference evidence="1 2" key="1">
    <citation type="submission" date="2018-05" db="EMBL/GenBank/DDBJ databases">
        <title>Genome of Sphingosinicella humi QZX222.</title>
        <authorList>
            <person name="Qiao Z."/>
            <person name="Wang G."/>
        </authorList>
    </citation>
    <scope>NUCLEOTIDE SEQUENCE [LARGE SCALE GENOMIC DNA]</scope>
    <source>
        <strain evidence="1 2">QZX222</strain>
    </source>
</reference>
<evidence type="ECO:0000313" key="1">
    <source>
        <dbReference type="EMBL" id="PWG02667.1"/>
    </source>
</evidence>
<dbReference type="EMBL" id="QFFF01000001">
    <property type="protein sequence ID" value="PWG02667.1"/>
    <property type="molecule type" value="Genomic_DNA"/>
</dbReference>
<sequence>MSLFVSEGQTYAPDRGMFERLADEAVQRLPEPFRRLLDGVVFRIEEFAEEEVLRELGIDNAFDLTGLYTGRPIGEQSSMLSGELPAMIHLYRRPLLNEWAETGVSLEALVTHVIVHEVGHHFGFSDDDMHAIEDAAG</sequence>
<evidence type="ECO:0000313" key="2">
    <source>
        <dbReference type="Proteomes" id="UP000245916"/>
    </source>
</evidence>
<dbReference type="OrthoDB" id="9806895at2"/>
<comment type="caution">
    <text evidence="1">The sequence shown here is derived from an EMBL/GenBank/DDBJ whole genome shotgun (WGS) entry which is preliminary data.</text>
</comment>
<dbReference type="InterPro" id="IPR038555">
    <property type="entry name" value="Zincin_1_sf"/>
</dbReference>
<dbReference type="Gene3D" id="3.30.2010.20">
    <property type="match status" value="1"/>
</dbReference>
<dbReference type="SUPFAM" id="SSF55486">
    <property type="entry name" value="Metalloproteases ('zincins'), catalytic domain"/>
    <property type="match status" value="1"/>
</dbReference>
<dbReference type="AlphaFoldDB" id="A0A2U2J2W0"/>